<feature type="transmembrane region" description="Helical" evidence="1">
    <location>
        <begin position="6"/>
        <end position="25"/>
    </location>
</feature>
<dbReference type="InterPro" id="IPR012334">
    <property type="entry name" value="Pectin_lyas_fold"/>
</dbReference>
<keyword evidence="1" id="KW-0812">Transmembrane</keyword>
<dbReference type="EMBL" id="JAIOUQ010000001">
    <property type="protein sequence ID" value="MBZ2164464.1"/>
    <property type="molecule type" value="Genomic_DNA"/>
</dbReference>
<accession>A0A8T5ULA5</accession>
<gene>
    <name evidence="2" type="ORF">K8N75_00130</name>
</gene>
<keyword evidence="1" id="KW-1133">Transmembrane helix</keyword>
<keyword evidence="3" id="KW-1185">Reference proteome</keyword>
<reference evidence="3" key="1">
    <citation type="journal article" date="2022" name="Microbiol. Resour. Announc.">
        <title>Draft Genome Sequence of a Methanogenic Archaeon from West Spitsbergen Permafrost.</title>
        <authorList>
            <person name="Trubitsyn V."/>
            <person name="Rivkina E."/>
            <person name="Shcherbakova V."/>
        </authorList>
    </citation>
    <scope>NUCLEOTIDE SEQUENCE [LARGE SCALE GENOMIC DNA]</scope>
    <source>
        <strain evidence="3">VT</strain>
    </source>
</reference>
<comment type="caution">
    <text evidence="2">The sequence shown here is derived from an EMBL/GenBank/DDBJ whole genome shotgun (WGS) entry which is preliminary data.</text>
</comment>
<name>A0A8T5ULA5_9EURY</name>
<dbReference type="Proteomes" id="UP000825933">
    <property type="component" value="Unassembled WGS sequence"/>
</dbReference>
<evidence type="ECO:0000313" key="2">
    <source>
        <dbReference type="EMBL" id="MBZ2164464.1"/>
    </source>
</evidence>
<organism evidence="2 3">
    <name type="scientific">Methanobacterium spitsbergense</name>
    <dbReference type="NCBI Taxonomy" id="2874285"/>
    <lineage>
        <taxon>Archaea</taxon>
        <taxon>Methanobacteriati</taxon>
        <taxon>Methanobacteriota</taxon>
        <taxon>Methanomada group</taxon>
        <taxon>Methanobacteria</taxon>
        <taxon>Methanobacteriales</taxon>
        <taxon>Methanobacteriaceae</taxon>
        <taxon>Methanobacterium</taxon>
    </lineage>
</organism>
<proteinExistence type="predicted"/>
<evidence type="ECO:0000256" key="1">
    <source>
        <dbReference type="SAM" id="Phobius"/>
    </source>
</evidence>
<dbReference type="SUPFAM" id="SSF51126">
    <property type="entry name" value="Pectin lyase-like"/>
    <property type="match status" value="1"/>
</dbReference>
<keyword evidence="1" id="KW-0472">Membrane</keyword>
<evidence type="ECO:0000313" key="3">
    <source>
        <dbReference type="Proteomes" id="UP000825933"/>
    </source>
</evidence>
<dbReference type="RefSeq" id="WP_223790146.1">
    <property type="nucleotide sequence ID" value="NZ_JAIOUQ010000001.1"/>
</dbReference>
<dbReference type="InterPro" id="IPR011050">
    <property type="entry name" value="Pectin_lyase_fold/virulence"/>
</dbReference>
<dbReference type="AlphaFoldDB" id="A0A8T5ULA5"/>
<sequence>MKYLKIPIFLMVLMIMGSFPGIYAINMVQHDSMNISENNNVTDGARTIYVAKNGTDRNDGLTPETPKRNIENALIAANPGDIIRVASGTYMENLQINKNITLIGDTQNTVIDGQNASNCITISPGVTVTIANFIIKNGGNNRLCDGGGMHNDGILNLENSTITNSTSECGGGIDNGGTMTISRVTIENNRANWNGGGIFNNGILTIKDSTITGNTAARNGGSIDNTATMTLSRVIIVNNSANIDGGGIGNNGLLTIEDSTITNNTAGSGGGIYNTNLLYVYGSTLIGNRATNGGGIFNSNMTFDNRTRAYIDDLTIITYNIPNNYAGKPFIPA</sequence>
<dbReference type="Gene3D" id="2.160.20.10">
    <property type="entry name" value="Single-stranded right-handed beta-helix, Pectin lyase-like"/>
    <property type="match status" value="1"/>
</dbReference>
<protein>
    <submittedName>
        <fullName evidence="2">DUF1565 domain-containing protein</fullName>
    </submittedName>
</protein>